<evidence type="ECO:0000313" key="4">
    <source>
        <dbReference type="Proteomes" id="UP000608071"/>
    </source>
</evidence>
<gene>
    <name evidence="3" type="ORF">H9647_04035</name>
</gene>
<name>A0ABR8SUN9_9BACL</name>
<dbReference type="Pfam" id="PF03963">
    <property type="entry name" value="FlgD"/>
    <property type="match status" value="1"/>
</dbReference>
<keyword evidence="3" id="KW-0969">Cilium</keyword>
<keyword evidence="4" id="KW-1185">Reference proteome</keyword>
<evidence type="ECO:0000256" key="1">
    <source>
        <dbReference type="ARBA" id="ARBA00010577"/>
    </source>
</evidence>
<proteinExistence type="inferred from homology"/>
<keyword evidence="2" id="KW-1005">Bacterial flagellum biogenesis</keyword>
<reference evidence="3 4" key="1">
    <citation type="submission" date="2020-08" db="EMBL/GenBank/DDBJ databases">
        <title>A Genomic Blueprint of the Chicken Gut Microbiome.</title>
        <authorList>
            <person name="Gilroy R."/>
            <person name="Ravi A."/>
            <person name="Getino M."/>
            <person name="Pursley I."/>
            <person name="Horton D.L."/>
            <person name="Alikhan N.-F."/>
            <person name="Baker D."/>
            <person name="Gharbi K."/>
            <person name="Hall N."/>
            <person name="Watson M."/>
            <person name="Adriaenssens E.M."/>
            <person name="Foster-Nyarko E."/>
            <person name="Jarju S."/>
            <person name="Secka A."/>
            <person name="Antonio M."/>
            <person name="Oren A."/>
            <person name="Chaudhuri R."/>
            <person name="La Ragione R.M."/>
            <person name="Hildebrand F."/>
            <person name="Pallen M.J."/>
        </authorList>
    </citation>
    <scope>NUCLEOTIDE SEQUENCE [LARGE SCALE GENOMIC DNA]</scope>
    <source>
        <strain evidence="3 4">Sa2BVA9</strain>
    </source>
</reference>
<keyword evidence="3" id="KW-0282">Flagellum</keyword>
<dbReference type="Proteomes" id="UP000608071">
    <property type="component" value="Unassembled WGS sequence"/>
</dbReference>
<organism evidence="3 4">
    <name type="scientific">Paenibacillus gallinarum</name>
    <dbReference type="NCBI Taxonomy" id="2762232"/>
    <lineage>
        <taxon>Bacteria</taxon>
        <taxon>Bacillati</taxon>
        <taxon>Bacillota</taxon>
        <taxon>Bacilli</taxon>
        <taxon>Bacillales</taxon>
        <taxon>Paenibacillaceae</taxon>
        <taxon>Paenibacillus</taxon>
    </lineage>
</organism>
<sequence length="176" mass="18923">MKMSADIISTMNIWPNYSASNVTTAAGKESSDAMGKDQFLKILITQLQNQNPMQPMEDKEFIAQMAQFTSVEQLSNISGQLQNLSQSLGAVSGLIGKQVSWIGTSEGSNDGAVQSGVVESIIIRDQMQYAVINDKEIALKDITQISDVKTEEIVLEASASSDEKVDVSEEADGAEG</sequence>
<accession>A0ABR8SUN9</accession>
<protein>
    <submittedName>
        <fullName evidence="3">Flagellar hook capping protein</fullName>
    </submittedName>
</protein>
<comment type="caution">
    <text evidence="3">The sequence shown here is derived from an EMBL/GenBank/DDBJ whole genome shotgun (WGS) entry which is preliminary data.</text>
</comment>
<dbReference type="InterPro" id="IPR005648">
    <property type="entry name" value="FlgD"/>
</dbReference>
<dbReference type="EMBL" id="JACSQL010000001">
    <property type="protein sequence ID" value="MBD7967222.1"/>
    <property type="molecule type" value="Genomic_DNA"/>
</dbReference>
<evidence type="ECO:0000256" key="2">
    <source>
        <dbReference type="ARBA" id="ARBA00022795"/>
    </source>
</evidence>
<evidence type="ECO:0000313" key="3">
    <source>
        <dbReference type="EMBL" id="MBD7967222.1"/>
    </source>
</evidence>
<keyword evidence="3" id="KW-0966">Cell projection</keyword>
<comment type="similarity">
    <text evidence="1">Belongs to the FlgD family.</text>
</comment>